<dbReference type="Proteomes" id="UP001492380">
    <property type="component" value="Unassembled WGS sequence"/>
</dbReference>
<dbReference type="PANTHER" id="PTHR17985">
    <property type="entry name" value="SER/THR-RICH PROTEIN T10 IN DGCR REGION"/>
    <property type="match status" value="1"/>
</dbReference>
<dbReference type="EMBL" id="JBBWRZ010000001">
    <property type="protein sequence ID" value="KAK8246934.1"/>
    <property type="molecule type" value="Genomic_DNA"/>
</dbReference>
<organism evidence="1 2">
    <name type="scientific">Phyllosticta capitalensis</name>
    <dbReference type="NCBI Taxonomy" id="121624"/>
    <lineage>
        <taxon>Eukaryota</taxon>
        <taxon>Fungi</taxon>
        <taxon>Dikarya</taxon>
        <taxon>Ascomycota</taxon>
        <taxon>Pezizomycotina</taxon>
        <taxon>Dothideomycetes</taxon>
        <taxon>Dothideomycetes incertae sedis</taxon>
        <taxon>Botryosphaeriales</taxon>
        <taxon>Phyllostictaceae</taxon>
        <taxon>Phyllosticta</taxon>
    </lineage>
</organism>
<evidence type="ECO:0000313" key="1">
    <source>
        <dbReference type="EMBL" id="KAK8246934.1"/>
    </source>
</evidence>
<gene>
    <name evidence="1" type="ORF">HDK90DRAFT_25020</name>
</gene>
<dbReference type="PANTHER" id="PTHR17985:SF8">
    <property type="entry name" value="TRANSPORT AND GOLGI ORGANIZATION PROTEIN 2 HOMOLOG"/>
    <property type="match status" value="1"/>
</dbReference>
<proteinExistence type="predicted"/>
<dbReference type="Pfam" id="PF05742">
    <property type="entry name" value="TANGO2"/>
    <property type="match status" value="1"/>
</dbReference>
<accession>A0ABR1Z3I1</accession>
<comment type="caution">
    <text evidence="1">The sequence shown here is derived from an EMBL/GenBank/DDBJ whole genome shotgun (WGS) entry which is preliminary data.</text>
</comment>
<reference evidence="1 2" key="1">
    <citation type="submission" date="2024-04" db="EMBL/GenBank/DDBJ databases">
        <title>Phyllosticta paracitricarpa is synonymous to the EU quarantine fungus P. citricarpa based on phylogenomic analyses.</title>
        <authorList>
            <consortium name="Lawrence Berkeley National Laboratory"/>
            <person name="Van Ingen-Buijs V.A."/>
            <person name="Van Westerhoven A.C."/>
            <person name="Haridas S."/>
            <person name="Skiadas P."/>
            <person name="Martin F."/>
            <person name="Groenewald J.Z."/>
            <person name="Crous P.W."/>
            <person name="Seidl M.F."/>
        </authorList>
    </citation>
    <scope>NUCLEOTIDE SEQUENCE [LARGE SCALE GENOMIC DNA]</scope>
    <source>
        <strain evidence="1 2">CBS 123374</strain>
    </source>
</reference>
<name>A0ABR1Z3I1_9PEZI</name>
<keyword evidence="2" id="KW-1185">Reference proteome</keyword>
<protein>
    <submittedName>
        <fullName evidence="1">NRDE protein-domain-containing protein</fullName>
    </submittedName>
</protein>
<dbReference type="InterPro" id="IPR008551">
    <property type="entry name" value="TANGO2"/>
</dbReference>
<sequence length="340" mass="37435">MCIAIVTTAHPDYPFILLNNRDEYLRRPTAPAQWWAPPHDHVLGGYDLHRPVHGTWLGITRQGRLACLTNFREEGVVICEEKSRGAIPNAWLKLAPNSTESTADFAQRLVDEEQVKGVGGFSLLYGRLQDVVSKHDDNDGHHANGVSSNGVKDRKGLAILSNRTPDVHGLIWVAGSPGETHALSNSHYGDNSWPKIVRGEEATAAAVAASVAAGETRDQLLERLFGVLSTDSLPKHQHGESWEVYLRQLRNSIFIPDIGREGDGTVAKPTDEISFSKNGNETADANVPTSGIYGTQRQSLVLVDRDGRVTFVERSLFDAEGRPIGRGKGDQKFEFQIEDW</sequence>
<evidence type="ECO:0000313" key="2">
    <source>
        <dbReference type="Proteomes" id="UP001492380"/>
    </source>
</evidence>